<dbReference type="RefSeq" id="WP_200674082.1">
    <property type="nucleotide sequence ID" value="NZ_JAACYA010000002.1"/>
</dbReference>
<dbReference type="PROSITE" id="PS51898">
    <property type="entry name" value="TYR_RECOMBINASE"/>
    <property type="match status" value="1"/>
</dbReference>
<organism evidence="8 9">
    <name type="scientific">Persephonella atlantica</name>
    <dbReference type="NCBI Taxonomy" id="2699429"/>
    <lineage>
        <taxon>Bacteria</taxon>
        <taxon>Pseudomonadati</taxon>
        <taxon>Aquificota</taxon>
        <taxon>Aquificia</taxon>
        <taxon>Aquificales</taxon>
        <taxon>Hydrogenothermaceae</taxon>
        <taxon>Persephonella</taxon>
    </lineage>
</organism>
<accession>A0ABS1GIA2</accession>
<comment type="caution">
    <text evidence="8">The sequence shown here is derived from an EMBL/GenBank/DDBJ whole genome shotgun (WGS) entry which is preliminary data.</text>
</comment>
<name>A0ABS1GIA2_9AQUI</name>
<proteinExistence type="inferred from homology"/>
<dbReference type="InterPro" id="IPR004107">
    <property type="entry name" value="Integrase_SAM-like_N"/>
</dbReference>
<dbReference type="InterPro" id="IPR002104">
    <property type="entry name" value="Integrase_catalytic"/>
</dbReference>
<evidence type="ECO:0000259" key="6">
    <source>
        <dbReference type="PROSITE" id="PS51898"/>
    </source>
</evidence>
<sequence>MFRLGSNGSFIVEESSKDILDYLFKGKYYRKKNLYILPPNYETYRKIIMNVPEDRIDPTCYLYPILESQNISPKTKKLYFQVNKNFIEFVRKKPEEITQKDVQSYIQYLIHTNKRISTIKTVYMAIRLFFEKLMGYLNLSDIELPKQEKSIPEVLTRKEVKLLIKNIKSQKHKLIIKIAYSCGLKLSEVLSLTVSDIDFENRAVKVKGKNKRIVPASENLIREIKDYLKDQYLKGSEGSVYLFFSKNKDKPLSARTVEIMFKKALLNAGLSTRYKFSILRDSYIVHLIEKNYCLDTISELTGIKESKLLSKFEFYINLAKKNQIPDMLDFSDVA</sequence>
<dbReference type="Gene3D" id="1.10.150.130">
    <property type="match status" value="1"/>
</dbReference>
<evidence type="ECO:0000256" key="3">
    <source>
        <dbReference type="ARBA" id="ARBA00023125"/>
    </source>
</evidence>
<dbReference type="SUPFAM" id="SSF56349">
    <property type="entry name" value="DNA breaking-rejoining enzymes"/>
    <property type="match status" value="1"/>
</dbReference>
<keyword evidence="2" id="KW-0229">DNA integration</keyword>
<dbReference type="PANTHER" id="PTHR30349">
    <property type="entry name" value="PHAGE INTEGRASE-RELATED"/>
    <property type="match status" value="1"/>
</dbReference>
<keyword evidence="4" id="KW-0233">DNA recombination</keyword>
<evidence type="ECO:0000313" key="9">
    <source>
        <dbReference type="Proteomes" id="UP000772812"/>
    </source>
</evidence>
<feature type="domain" description="Tyr recombinase" evidence="6">
    <location>
        <begin position="150"/>
        <end position="329"/>
    </location>
</feature>
<evidence type="ECO:0000256" key="4">
    <source>
        <dbReference type="ARBA" id="ARBA00023172"/>
    </source>
</evidence>
<reference evidence="8 9" key="1">
    <citation type="journal article" date="2021" name="Syst. Appl. Microbiol.">
        <title>Persephonella atlantica sp. nov.: How to adapt to physico-chemical gradients in high temperature hydrothermal habitats.</title>
        <authorList>
            <person name="Francois D.X."/>
            <person name="Godfroy A."/>
            <person name="Mathien C."/>
            <person name="Aube J."/>
            <person name="Cathalot C."/>
            <person name="Lesongeur F."/>
            <person name="L'Haridon S."/>
            <person name="Philippon X."/>
            <person name="Roussel E.G."/>
        </authorList>
    </citation>
    <scope>NUCLEOTIDE SEQUENCE [LARGE SCALE GENOMIC DNA]</scope>
    <source>
        <strain evidence="8 9">MO1340</strain>
    </source>
</reference>
<dbReference type="Gene3D" id="1.10.443.10">
    <property type="entry name" value="Intergrase catalytic core"/>
    <property type="match status" value="1"/>
</dbReference>
<dbReference type="EMBL" id="JAACYA010000002">
    <property type="protein sequence ID" value="MBK3332663.1"/>
    <property type="molecule type" value="Genomic_DNA"/>
</dbReference>
<evidence type="ECO:0000313" key="8">
    <source>
        <dbReference type="EMBL" id="MBK3332663.1"/>
    </source>
</evidence>
<feature type="domain" description="Core-binding (CB)" evidence="7">
    <location>
        <begin position="35"/>
        <end position="134"/>
    </location>
</feature>
<evidence type="ECO:0000256" key="5">
    <source>
        <dbReference type="PROSITE-ProRule" id="PRU01248"/>
    </source>
</evidence>
<dbReference type="InterPro" id="IPR011010">
    <property type="entry name" value="DNA_brk_join_enz"/>
</dbReference>
<evidence type="ECO:0000256" key="2">
    <source>
        <dbReference type="ARBA" id="ARBA00022908"/>
    </source>
</evidence>
<dbReference type="InterPro" id="IPR013762">
    <property type="entry name" value="Integrase-like_cat_sf"/>
</dbReference>
<dbReference type="InterPro" id="IPR044068">
    <property type="entry name" value="CB"/>
</dbReference>
<comment type="similarity">
    <text evidence="1">Belongs to the 'phage' integrase family.</text>
</comment>
<protein>
    <submittedName>
        <fullName evidence="8">Tyrosine-type recombinase/integrase</fullName>
    </submittedName>
</protein>
<dbReference type="PROSITE" id="PS51900">
    <property type="entry name" value="CB"/>
    <property type="match status" value="1"/>
</dbReference>
<evidence type="ECO:0000259" key="7">
    <source>
        <dbReference type="PROSITE" id="PS51900"/>
    </source>
</evidence>
<keyword evidence="3 5" id="KW-0238">DNA-binding</keyword>
<dbReference type="InterPro" id="IPR010998">
    <property type="entry name" value="Integrase_recombinase_N"/>
</dbReference>
<dbReference type="Pfam" id="PF00589">
    <property type="entry name" value="Phage_integrase"/>
    <property type="match status" value="1"/>
</dbReference>
<dbReference type="Pfam" id="PF13495">
    <property type="entry name" value="Phage_int_SAM_4"/>
    <property type="match status" value="1"/>
</dbReference>
<dbReference type="InterPro" id="IPR050090">
    <property type="entry name" value="Tyrosine_recombinase_XerCD"/>
</dbReference>
<evidence type="ECO:0000256" key="1">
    <source>
        <dbReference type="ARBA" id="ARBA00008857"/>
    </source>
</evidence>
<keyword evidence="9" id="KW-1185">Reference proteome</keyword>
<gene>
    <name evidence="8" type="ORF">GWK41_06245</name>
</gene>
<dbReference type="Proteomes" id="UP000772812">
    <property type="component" value="Unassembled WGS sequence"/>
</dbReference>
<dbReference type="PANTHER" id="PTHR30349:SF41">
    <property type="entry name" value="INTEGRASE_RECOMBINASE PROTEIN MJ0367-RELATED"/>
    <property type="match status" value="1"/>
</dbReference>